<evidence type="ECO:0000313" key="3">
    <source>
        <dbReference type="Proteomes" id="UP000439780"/>
    </source>
</evidence>
<dbReference type="AlphaFoldDB" id="A0A845AP47"/>
<evidence type="ECO:0000313" key="2">
    <source>
        <dbReference type="EMBL" id="MXP28738.1"/>
    </source>
</evidence>
<comment type="caution">
    <text evidence="2">The sequence shown here is derived from an EMBL/GenBank/DDBJ whole genome shotgun (WGS) entry which is preliminary data.</text>
</comment>
<reference evidence="2 3" key="1">
    <citation type="submission" date="2019-12" db="EMBL/GenBank/DDBJ databases">
        <title>Genomic-based taxomic classification of the family Erythrobacteraceae.</title>
        <authorList>
            <person name="Xu L."/>
        </authorList>
    </citation>
    <scope>NUCLEOTIDE SEQUENCE [LARGE SCALE GENOMIC DNA]</scope>
    <source>
        <strain evidence="2 3">KEMB 9005-328</strain>
    </source>
</reference>
<accession>A0A845AP47</accession>
<gene>
    <name evidence="2" type="ORF">GRI58_07880</name>
</gene>
<feature type="compositionally biased region" description="Low complexity" evidence="1">
    <location>
        <begin position="343"/>
        <end position="362"/>
    </location>
</feature>
<name>A0A845AP47_9SPHN</name>
<sequence>MAHAPKGPSNFHMTSLSLPLPRYRKPILLLLAGAVMVLIALAVRAQVSGDRGIAPVAVSRDIQVSGIKVDTTGKTGEAAREEGWKQAERLAWAKLGGPKLSDSQISSMVSAIVIEHEQLGLHRYIAQLGVTFDRGRANQYLGGGGAIVRSSPMLLIPVTVSAGTDLVYQRRNQWQRAWADFQAGNSNIDYVRPVGAGGDSLMVTFGQTDRRSRLWWRAVLDQFGASDVLVAIAKLDYSYPGGPIAGHFIARYGPDDKVLASFDLKAQGPDQLDAMLDSAVQRFDGIFTDAFNAGKLRPDPTLNVEAPALPPAIAALVQRGRELEAQDAAAAAAAADANAAGLPLPDGSATSTTDASGSDTPATPAPVVKVTSYTVQFATPNAASVDSALAAARGASGVRAATTSSLAIGGVSVMRITYSGSQAELAKALRARGFTVREGAGGLSVSR</sequence>
<organism evidence="2 3">
    <name type="scientific">Qipengyuania algicida</name>
    <dbReference type="NCBI Taxonomy" id="1836209"/>
    <lineage>
        <taxon>Bacteria</taxon>
        <taxon>Pseudomonadati</taxon>
        <taxon>Pseudomonadota</taxon>
        <taxon>Alphaproteobacteria</taxon>
        <taxon>Sphingomonadales</taxon>
        <taxon>Erythrobacteraceae</taxon>
        <taxon>Qipengyuania</taxon>
    </lineage>
</organism>
<proteinExistence type="predicted"/>
<keyword evidence="3" id="KW-1185">Reference proteome</keyword>
<dbReference type="Proteomes" id="UP000439780">
    <property type="component" value="Unassembled WGS sequence"/>
</dbReference>
<protein>
    <submittedName>
        <fullName evidence="2">Heavy-metal-associated domain-containing protein</fullName>
    </submittedName>
</protein>
<evidence type="ECO:0000256" key="1">
    <source>
        <dbReference type="SAM" id="MobiDB-lite"/>
    </source>
</evidence>
<dbReference type="OrthoDB" id="7420165at2"/>
<feature type="region of interest" description="Disordered" evidence="1">
    <location>
        <begin position="343"/>
        <end position="365"/>
    </location>
</feature>
<dbReference type="EMBL" id="WTYA01000005">
    <property type="protein sequence ID" value="MXP28738.1"/>
    <property type="molecule type" value="Genomic_DNA"/>
</dbReference>